<sequence length="101" mass="11402">MAEAITSILKKEERVFIANHTQAYSLEDIPGIAELANRIKADYPKTLQVYTQGGIGNVRYYTDKLINYHNDGYGMPIRVLSKPALNFVTCKRSMHLSPTLN</sequence>
<dbReference type="Proteomes" id="UP000254033">
    <property type="component" value="Unassembled WGS sequence"/>
</dbReference>
<evidence type="ECO:0000313" key="2">
    <source>
        <dbReference type="Proteomes" id="UP000254033"/>
    </source>
</evidence>
<evidence type="ECO:0000313" key="1">
    <source>
        <dbReference type="EMBL" id="STX37659.1"/>
    </source>
</evidence>
<name>A0A378IRB1_9GAMM</name>
<accession>A0A378IRB1</accession>
<proteinExistence type="predicted"/>
<protein>
    <submittedName>
        <fullName evidence="1">Uncharacterized protein</fullName>
    </submittedName>
</protein>
<dbReference type="AlphaFoldDB" id="A0A378IRB1"/>
<dbReference type="RefSeq" id="WP_115174684.1">
    <property type="nucleotide sequence ID" value="NZ_UGNY01000001.1"/>
</dbReference>
<gene>
    <name evidence="1" type="ORF">NCTC11978_00827</name>
</gene>
<dbReference type="EMBL" id="UGNY01000001">
    <property type="protein sequence ID" value="STX37659.1"/>
    <property type="molecule type" value="Genomic_DNA"/>
</dbReference>
<reference evidence="1 2" key="1">
    <citation type="submission" date="2018-06" db="EMBL/GenBank/DDBJ databases">
        <authorList>
            <consortium name="Pathogen Informatics"/>
            <person name="Doyle S."/>
        </authorList>
    </citation>
    <scope>NUCLEOTIDE SEQUENCE [LARGE SCALE GENOMIC DNA]</scope>
    <source>
        <strain evidence="1 2">NCTC11978</strain>
    </source>
</reference>
<organism evidence="1 2">
    <name type="scientific">Legionella feeleii</name>
    <dbReference type="NCBI Taxonomy" id="453"/>
    <lineage>
        <taxon>Bacteria</taxon>
        <taxon>Pseudomonadati</taxon>
        <taxon>Pseudomonadota</taxon>
        <taxon>Gammaproteobacteria</taxon>
        <taxon>Legionellales</taxon>
        <taxon>Legionellaceae</taxon>
        <taxon>Legionella</taxon>
    </lineage>
</organism>